<evidence type="ECO:0000313" key="2">
    <source>
        <dbReference type="EMBL" id="CEN51002.1"/>
    </source>
</evidence>
<organism evidence="1 4">
    <name type="scientific">Capnocytophaga canis</name>
    <dbReference type="NCBI Taxonomy" id="1848903"/>
    <lineage>
        <taxon>Bacteria</taxon>
        <taxon>Pseudomonadati</taxon>
        <taxon>Bacteroidota</taxon>
        <taxon>Flavobacteriia</taxon>
        <taxon>Flavobacteriales</taxon>
        <taxon>Flavobacteriaceae</taxon>
        <taxon>Capnocytophaga</taxon>
    </lineage>
</organism>
<protein>
    <submittedName>
        <fullName evidence="1">Uncharacterized protein</fullName>
    </submittedName>
</protein>
<dbReference type="Proteomes" id="UP000045051">
    <property type="component" value="Unassembled WGS sequence"/>
</dbReference>
<dbReference type="STRING" id="1848903.CCAND38_650001"/>
<sequence length="46" mass="5298">MKGLKILIISTIFFPFLGCATLKINTSEEKIGVLGKDYKIHYLKRR</sequence>
<evidence type="ECO:0000313" key="3">
    <source>
        <dbReference type="Proteomes" id="UP000038200"/>
    </source>
</evidence>
<dbReference type="AlphaFoldDB" id="A0A0B7I912"/>
<dbReference type="EMBL" id="CDOL01000035">
    <property type="protein sequence ID" value="CEN51002.1"/>
    <property type="molecule type" value="Genomic_DNA"/>
</dbReference>
<accession>A0A0B7I912</accession>
<dbReference type="Proteomes" id="UP000038200">
    <property type="component" value="Unassembled WGS sequence"/>
</dbReference>
<gene>
    <name evidence="1" type="ORF">CCAND38_650001</name>
    <name evidence="2" type="ORF">CCAND93_130008</name>
</gene>
<reference evidence="3 4" key="1">
    <citation type="submission" date="2015-01" db="EMBL/GenBank/DDBJ databases">
        <authorList>
            <person name="MANFREDI Pablo"/>
        </authorList>
    </citation>
    <scope>NUCLEOTIDE SEQUENCE [LARGE SCALE GENOMIC DNA]</scope>
    <source>
        <strain evidence="1 4">CcD38</strain>
        <strain evidence="2 3">CcD93</strain>
    </source>
</reference>
<keyword evidence="4" id="KW-1185">Reference proteome</keyword>
<dbReference type="EMBL" id="CDOI01000179">
    <property type="protein sequence ID" value="CEN48761.1"/>
    <property type="molecule type" value="Genomic_DNA"/>
</dbReference>
<name>A0A0B7I912_9FLAO</name>
<evidence type="ECO:0000313" key="4">
    <source>
        <dbReference type="Proteomes" id="UP000045051"/>
    </source>
</evidence>
<proteinExistence type="predicted"/>
<evidence type="ECO:0000313" key="1">
    <source>
        <dbReference type="EMBL" id="CEN48761.1"/>
    </source>
</evidence>